<feature type="compositionally biased region" description="Polar residues" evidence="5">
    <location>
        <begin position="335"/>
        <end position="349"/>
    </location>
</feature>
<evidence type="ECO:0000256" key="2">
    <source>
        <dbReference type="ARBA" id="ARBA00022692"/>
    </source>
</evidence>
<accession>S8C4P1</accession>
<feature type="domain" description="MARVEL" evidence="7">
    <location>
        <begin position="53"/>
        <end position="154"/>
    </location>
</feature>
<evidence type="ECO:0000259" key="7">
    <source>
        <dbReference type="Pfam" id="PF01284"/>
    </source>
</evidence>
<protein>
    <recommendedName>
        <fullName evidence="7">MARVEL domain-containing protein</fullName>
    </recommendedName>
</protein>
<reference evidence="8 9" key="1">
    <citation type="journal article" date="2013" name="PLoS Genet.">
        <title>Genomic mechanisms accounting for the adaptation to parasitism in nematode-trapping fungi.</title>
        <authorList>
            <person name="Meerupati T."/>
            <person name="Andersson K.M."/>
            <person name="Friman E."/>
            <person name="Kumar D."/>
            <person name="Tunlid A."/>
            <person name="Ahren D."/>
        </authorList>
    </citation>
    <scope>NUCLEOTIDE SEQUENCE [LARGE SCALE GENOMIC DNA]</scope>
    <source>
        <strain evidence="8 9">CBS 200.50</strain>
    </source>
</reference>
<dbReference type="OMA" id="MAFTIFY"/>
<feature type="transmembrane region" description="Helical" evidence="6">
    <location>
        <begin position="112"/>
        <end position="133"/>
    </location>
</feature>
<dbReference type="eggNOG" id="ENOG502SXSH">
    <property type="taxonomic scope" value="Eukaryota"/>
</dbReference>
<evidence type="ECO:0000256" key="1">
    <source>
        <dbReference type="ARBA" id="ARBA00004141"/>
    </source>
</evidence>
<evidence type="ECO:0000256" key="3">
    <source>
        <dbReference type="ARBA" id="ARBA00022989"/>
    </source>
</evidence>
<feature type="transmembrane region" description="Helical" evidence="6">
    <location>
        <begin position="208"/>
        <end position="235"/>
    </location>
</feature>
<dbReference type="PANTHER" id="PTHR37451:SF1">
    <property type="entry name" value="MARVEL DOMAIN-CONTAINING PROTEIN"/>
    <property type="match status" value="1"/>
</dbReference>
<feature type="region of interest" description="Disordered" evidence="5">
    <location>
        <begin position="312"/>
        <end position="360"/>
    </location>
</feature>
<proteinExistence type="predicted"/>
<feature type="transmembrane region" description="Helical" evidence="6">
    <location>
        <begin position="83"/>
        <end position="105"/>
    </location>
</feature>
<dbReference type="OrthoDB" id="2117453at2759"/>
<dbReference type="EMBL" id="AQGS01000104">
    <property type="protein sequence ID" value="EPS42692.1"/>
    <property type="molecule type" value="Genomic_DNA"/>
</dbReference>
<dbReference type="Proteomes" id="UP000015100">
    <property type="component" value="Unassembled WGS sequence"/>
</dbReference>
<evidence type="ECO:0000313" key="8">
    <source>
        <dbReference type="EMBL" id="EPS42692.1"/>
    </source>
</evidence>
<sequence>MADADYSHGPIGGMPQPLPYQPTAHNTAPEKATGNSFLSTEQPAYPGWLKFLPVAILILALGVIAMVGYVAHEFNSGTESLGFNLFAGSWTLIVGTYLILAFFFMPHIHFRWIILILSAISCIWWLTAFAYLASNTRQVYQIINYINQYSGSFGGSSYYGYKGKFKRDVLMFTESMIVGSGLQKRQFSTSDLSSLSGLLSAFNTLKTVAAVMAGAAGIGAIVWLLFMAFTIFYAISMFRGSPSPGAGAANYEPKVEMQPYNAQAPAYQPPVSAEGYAPAKPEGAAIYDPRMTPGTEFMTPPPPPGTNQPTGMTYVNPQFGAGQPYTAVSEPDRNYTVSPLSISEVQGSEPSARVEMPAHR</sequence>
<dbReference type="Pfam" id="PF01284">
    <property type="entry name" value="MARVEL"/>
    <property type="match status" value="1"/>
</dbReference>
<dbReference type="PANTHER" id="PTHR37451">
    <property type="entry name" value="MARVEL DOMAIN"/>
    <property type="match status" value="1"/>
</dbReference>
<dbReference type="GO" id="GO:0016020">
    <property type="term" value="C:membrane"/>
    <property type="evidence" value="ECO:0007669"/>
    <property type="project" value="UniProtKB-SubCell"/>
</dbReference>
<dbReference type="InterPro" id="IPR008253">
    <property type="entry name" value="Marvel"/>
</dbReference>
<evidence type="ECO:0000313" key="9">
    <source>
        <dbReference type="Proteomes" id="UP000015100"/>
    </source>
</evidence>
<evidence type="ECO:0000256" key="4">
    <source>
        <dbReference type="ARBA" id="ARBA00023136"/>
    </source>
</evidence>
<dbReference type="STRING" id="1284197.S8C4P1"/>
<reference evidence="9" key="2">
    <citation type="submission" date="2013-04" db="EMBL/GenBank/DDBJ databases">
        <title>Genomic mechanisms accounting for the adaptation to parasitism in nematode-trapping fungi.</title>
        <authorList>
            <person name="Ahren D.G."/>
        </authorList>
    </citation>
    <scope>NUCLEOTIDE SEQUENCE [LARGE SCALE GENOMIC DNA]</scope>
    <source>
        <strain evidence="9">CBS 200.50</strain>
    </source>
</reference>
<evidence type="ECO:0000256" key="5">
    <source>
        <dbReference type="SAM" id="MobiDB-lite"/>
    </source>
</evidence>
<dbReference type="HOGENOM" id="CLU_769508_0_0_1"/>
<keyword evidence="2 6" id="KW-0812">Transmembrane</keyword>
<gene>
    <name evidence="8" type="ORF">H072_3295</name>
</gene>
<name>S8C4P1_DACHA</name>
<keyword evidence="9" id="KW-1185">Reference proteome</keyword>
<feature type="transmembrane region" description="Helical" evidence="6">
    <location>
        <begin position="51"/>
        <end position="71"/>
    </location>
</feature>
<comment type="subcellular location">
    <subcellularLocation>
        <location evidence="1">Membrane</location>
        <topology evidence="1">Multi-pass membrane protein</topology>
    </subcellularLocation>
</comment>
<keyword evidence="4 6" id="KW-0472">Membrane</keyword>
<dbReference type="AlphaFoldDB" id="S8C4P1"/>
<keyword evidence="3 6" id="KW-1133">Transmembrane helix</keyword>
<organism evidence="8 9">
    <name type="scientific">Dactylellina haptotyla (strain CBS 200.50)</name>
    <name type="common">Nematode-trapping fungus</name>
    <name type="synonym">Monacrosporium haptotylum</name>
    <dbReference type="NCBI Taxonomy" id="1284197"/>
    <lineage>
        <taxon>Eukaryota</taxon>
        <taxon>Fungi</taxon>
        <taxon>Dikarya</taxon>
        <taxon>Ascomycota</taxon>
        <taxon>Pezizomycotina</taxon>
        <taxon>Orbiliomycetes</taxon>
        <taxon>Orbiliales</taxon>
        <taxon>Orbiliaceae</taxon>
        <taxon>Dactylellina</taxon>
    </lineage>
</organism>
<comment type="caution">
    <text evidence="8">The sequence shown here is derived from an EMBL/GenBank/DDBJ whole genome shotgun (WGS) entry which is preliminary data.</text>
</comment>
<evidence type="ECO:0000256" key="6">
    <source>
        <dbReference type="SAM" id="Phobius"/>
    </source>
</evidence>